<feature type="region of interest" description="Disordered" evidence="1">
    <location>
        <begin position="48"/>
        <end position="97"/>
    </location>
</feature>
<name>A0A0A9H1Y1_ARUDO</name>
<proteinExistence type="predicted"/>
<evidence type="ECO:0000313" key="2">
    <source>
        <dbReference type="EMBL" id="JAE29804.1"/>
    </source>
</evidence>
<sequence length="242" mass="25065">MGPKKMSFLDPVDPPVFAAAVAAAAAAGTAAAAATPLPPVPAAEPFCPFGSTSNGAMPTSRPFSTAAAERGALDFFRQRKKSRASRSSTPNTQPMAMPAMAPPESFFFLPPPMSAAPPAPGWDSGDPAGVSAVSPGQRPSGPPQRPVLPKNESLGILRSLVGMDPLSLLYDTLNCSNAGKSSLGISPERSLFSRCSVPSRISLLKSGEISPENLFPARSILTRFLSANSDAGSSPEKLLCWK</sequence>
<reference evidence="2" key="2">
    <citation type="journal article" date="2015" name="Data Brief">
        <title>Shoot transcriptome of the giant reed, Arundo donax.</title>
        <authorList>
            <person name="Barrero R.A."/>
            <person name="Guerrero F.D."/>
            <person name="Moolhuijzen P."/>
            <person name="Goolsby J.A."/>
            <person name="Tidwell J."/>
            <person name="Bellgard S.E."/>
            <person name="Bellgard M.I."/>
        </authorList>
    </citation>
    <scope>NUCLEOTIDE SEQUENCE</scope>
    <source>
        <tissue evidence="2">Shoot tissue taken approximately 20 cm above the soil surface</tissue>
    </source>
</reference>
<protein>
    <submittedName>
        <fullName evidence="2">Uncharacterized protein</fullName>
    </submittedName>
</protein>
<dbReference type="AlphaFoldDB" id="A0A0A9H1Y1"/>
<evidence type="ECO:0000256" key="1">
    <source>
        <dbReference type="SAM" id="MobiDB-lite"/>
    </source>
</evidence>
<feature type="region of interest" description="Disordered" evidence="1">
    <location>
        <begin position="117"/>
        <end position="150"/>
    </location>
</feature>
<feature type="compositionally biased region" description="Polar residues" evidence="1">
    <location>
        <begin position="50"/>
        <end position="63"/>
    </location>
</feature>
<organism evidence="2">
    <name type="scientific">Arundo donax</name>
    <name type="common">Giant reed</name>
    <name type="synonym">Donax arundinaceus</name>
    <dbReference type="NCBI Taxonomy" id="35708"/>
    <lineage>
        <taxon>Eukaryota</taxon>
        <taxon>Viridiplantae</taxon>
        <taxon>Streptophyta</taxon>
        <taxon>Embryophyta</taxon>
        <taxon>Tracheophyta</taxon>
        <taxon>Spermatophyta</taxon>
        <taxon>Magnoliopsida</taxon>
        <taxon>Liliopsida</taxon>
        <taxon>Poales</taxon>
        <taxon>Poaceae</taxon>
        <taxon>PACMAD clade</taxon>
        <taxon>Arundinoideae</taxon>
        <taxon>Arundineae</taxon>
        <taxon>Arundo</taxon>
    </lineage>
</organism>
<reference evidence="2" key="1">
    <citation type="submission" date="2014-09" db="EMBL/GenBank/DDBJ databases">
        <authorList>
            <person name="Magalhaes I.L.F."/>
            <person name="Oliveira U."/>
            <person name="Santos F.R."/>
            <person name="Vidigal T.H.D.A."/>
            <person name="Brescovit A.D."/>
            <person name="Santos A.J."/>
        </authorList>
    </citation>
    <scope>NUCLEOTIDE SEQUENCE</scope>
    <source>
        <tissue evidence="2">Shoot tissue taken approximately 20 cm above the soil surface</tissue>
    </source>
</reference>
<dbReference type="EMBL" id="GBRH01168092">
    <property type="protein sequence ID" value="JAE29804.1"/>
    <property type="molecule type" value="Transcribed_RNA"/>
</dbReference>
<accession>A0A0A9H1Y1</accession>